<dbReference type="PANTHER" id="PTHR48029:SF1">
    <property type="entry name" value="NUCLEOLAR PROTEIN 8"/>
    <property type="match status" value="1"/>
</dbReference>
<name>A0AA38LKE1_TAXCH</name>
<evidence type="ECO:0000313" key="5">
    <source>
        <dbReference type="EMBL" id="KAH9324322.1"/>
    </source>
</evidence>
<dbReference type="Pfam" id="PF00076">
    <property type="entry name" value="RRM_1"/>
    <property type="match status" value="1"/>
</dbReference>
<dbReference type="PROSITE" id="PS50102">
    <property type="entry name" value="RRM"/>
    <property type="match status" value="1"/>
</dbReference>
<keyword evidence="6" id="KW-1185">Reference proteome</keyword>
<comment type="caution">
    <text evidence="5">The sequence shown here is derived from an EMBL/GenBank/DDBJ whole genome shotgun (WGS) entry which is preliminary data.</text>
</comment>
<protein>
    <recommendedName>
        <fullName evidence="4">RRM domain-containing protein</fullName>
    </recommendedName>
</protein>
<dbReference type="InterPro" id="IPR035979">
    <property type="entry name" value="RBD_domain_sf"/>
</dbReference>
<feature type="compositionally biased region" description="Polar residues" evidence="3">
    <location>
        <begin position="137"/>
        <end position="146"/>
    </location>
</feature>
<evidence type="ECO:0000256" key="3">
    <source>
        <dbReference type="SAM" id="MobiDB-lite"/>
    </source>
</evidence>
<feature type="compositionally biased region" description="Polar residues" evidence="3">
    <location>
        <begin position="119"/>
        <end position="129"/>
    </location>
</feature>
<evidence type="ECO:0000313" key="6">
    <source>
        <dbReference type="Proteomes" id="UP000824469"/>
    </source>
</evidence>
<dbReference type="SMART" id="SM00360">
    <property type="entry name" value="RRM"/>
    <property type="match status" value="1"/>
</dbReference>
<dbReference type="SUPFAM" id="SSF54928">
    <property type="entry name" value="RNA-binding domain, RBD"/>
    <property type="match status" value="1"/>
</dbReference>
<feature type="region of interest" description="Disordered" evidence="3">
    <location>
        <begin position="115"/>
        <end position="173"/>
    </location>
</feature>
<evidence type="ECO:0000256" key="2">
    <source>
        <dbReference type="PROSITE-ProRule" id="PRU00176"/>
    </source>
</evidence>
<evidence type="ECO:0000259" key="4">
    <source>
        <dbReference type="PROSITE" id="PS50102"/>
    </source>
</evidence>
<dbReference type="InterPro" id="IPR000504">
    <property type="entry name" value="RRM_dom"/>
</dbReference>
<feature type="non-terminal residue" evidence="5">
    <location>
        <position position="1"/>
    </location>
</feature>
<proteinExistence type="predicted"/>
<keyword evidence="1 2" id="KW-0694">RNA-binding</keyword>
<feature type="compositionally biased region" description="Polar residues" evidence="3">
    <location>
        <begin position="154"/>
        <end position="163"/>
    </location>
</feature>
<evidence type="ECO:0000256" key="1">
    <source>
        <dbReference type="ARBA" id="ARBA00022884"/>
    </source>
</evidence>
<dbReference type="Gene3D" id="3.30.70.330">
    <property type="match status" value="1"/>
</dbReference>
<accession>A0AA38LKE1</accession>
<dbReference type="EMBL" id="JAHRHJ020000002">
    <property type="protein sequence ID" value="KAH9324322.1"/>
    <property type="molecule type" value="Genomic_DNA"/>
</dbReference>
<reference evidence="5 6" key="1">
    <citation type="journal article" date="2021" name="Nat. Plants">
        <title>The Taxus genome provides insights into paclitaxel biosynthesis.</title>
        <authorList>
            <person name="Xiong X."/>
            <person name="Gou J."/>
            <person name="Liao Q."/>
            <person name="Li Y."/>
            <person name="Zhou Q."/>
            <person name="Bi G."/>
            <person name="Li C."/>
            <person name="Du R."/>
            <person name="Wang X."/>
            <person name="Sun T."/>
            <person name="Guo L."/>
            <person name="Liang H."/>
            <person name="Lu P."/>
            <person name="Wu Y."/>
            <person name="Zhang Z."/>
            <person name="Ro D.K."/>
            <person name="Shang Y."/>
            <person name="Huang S."/>
            <person name="Yan J."/>
        </authorList>
    </citation>
    <scope>NUCLEOTIDE SEQUENCE [LARGE SCALE GENOMIC DNA]</scope>
    <source>
        <strain evidence="5">Ta-2019</strain>
    </source>
</reference>
<dbReference type="Proteomes" id="UP000824469">
    <property type="component" value="Unassembled WGS sequence"/>
</dbReference>
<gene>
    <name evidence="5" type="ORF">KI387_004500</name>
</gene>
<dbReference type="InterPro" id="IPR012677">
    <property type="entry name" value="Nucleotide-bd_a/b_plait_sf"/>
</dbReference>
<dbReference type="PANTHER" id="PTHR48029">
    <property type="entry name" value="NUCLEOLAR PROTEIN 8"/>
    <property type="match status" value="1"/>
</dbReference>
<feature type="non-terminal residue" evidence="5">
    <location>
        <position position="173"/>
    </location>
</feature>
<feature type="domain" description="RRM" evidence="4">
    <location>
        <begin position="35"/>
        <end position="113"/>
    </location>
</feature>
<dbReference type="OMA" id="YMPANGS"/>
<dbReference type="AlphaFoldDB" id="A0AA38LKE1"/>
<organism evidence="5 6">
    <name type="scientific">Taxus chinensis</name>
    <name type="common">Chinese yew</name>
    <name type="synonym">Taxus wallichiana var. chinensis</name>
    <dbReference type="NCBI Taxonomy" id="29808"/>
    <lineage>
        <taxon>Eukaryota</taxon>
        <taxon>Viridiplantae</taxon>
        <taxon>Streptophyta</taxon>
        <taxon>Embryophyta</taxon>
        <taxon>Tracheophyta</taxon>
        <taxon>Spermatophyta</taxon>
        <taxon>Pinopsida</taxon>
        <taxon>Pinidae</taxon>
        <taxon>Conifers II</taxon>
        <taxon>Cupressales</taxon>
        <taxon>Taxaceae</taxon>
        <taxon>Taxus</taxon>
    </lineage>
</organism>
<sequence>IVLGRECCVASKYMPANGSLGVRLESTAEVPDASPKLFVSGLSKRTTDDGLRAAFEKFGRVLEARVVTDRMSGVSKGFAFVRYASQEEADKGKEGMDGKFLDGWVIFADYAKPRPPRTFDNSQGPNQSFGGAPRSYDNFQGPNNTFGGAPRNYDNFQGSNSTFDEVPTYDGAR</sequence>
<dbReference type="GO" id="GO:0003723">
    <property type="term" value="F:RNA binding"/>
    <property type="evidence" value="ECO:0007669"/>
    <property type="project" value="UniProtKB-UniRule"/>
</dbReference>